<dbReference type="EMBL" id="FNOP01000017">
    <property type="protein sequence ID" value="SDX22002.1"/>
    <property type="molecule type" value="Genomic_DNA"/>
</dbReference>
<dbReference type="PROSITE" id="PS51987">
    <property type="entry name" value="GS_CATALYTIC"/>
    <property type="match status" value="1"/>
</dbReference>
<accession>A0A1H2ZWK8</accession>
<dbReference type="Proteomes" id="UP000182379">
    <property type="component" value="Unassembled WGS sequence"/>
</dbReference>
<dbReference type="AlphaFoldDB" id="A0A1H2ZWK8"/>
<comment type="similarity">
    <text evidence="1 3 4">Belongs to the glutamine synthetase family.</text>
</comment>
<evidence type="ECO:0000256" key="1">
    <source>
        <dbReference type="ARBA" id="ARBA00009897"/>
    </source>
</evidence>
<evidence type="ECO:0000256" key="3">
    <source>
        <dbReference type="PROSITE-ProRule" id="PRU01331"/>
    </source>
</evidence>
<dbReference type="Pfam" id="PF00120">
    <property type="entry name" value="Gln-synt_C"/>
    <property type="match status" value="1"/>
</dbReference>
<organism evidence="6 7">
    <name type="scientific">Acidaminococcus fermentans</name>
    <dbReference type="NCBI Taxonomy" id="905"/>
    <lineage>
        <taxon>Bacteria</taxon>
        <taxon>Bacillati</taxon>
        <taxon>Bacillota</taxon>
        <taxon>Negativicutes</taxon>
        <taxon>Acidaminococcales</taxon>
        <taxon>Acidaminococcaceae</taxon>
        <taxon>Acidaminococcus</taxon>
    </lineage>
</organism>
<dbReference type="PANTHER" id="PTHR43407">
    <property type="entry name" value="GLUTAMINE SYNTHETASE"/>
    <property type="match status" value="1"/>
</dbReference>
<dbReference type="GO" id="GO:0016020">
    <property type="term" value="C:membrane"/>
    <property type="evidence" value="ECO:0007669"/>
    <property type="project" value="TreeGrafter"/>
</dbReference>
<dbReference type="GO" id="GO:0019740">
    <property type="term" value="P:nitrogen utilization"/>
    <property type="evidence" value="ECO:0007669"/>
    <property type="project" value="TreeGrafter"/>
</dbReference>
<evidence type="ECO:0000313" key="7">
    <source>
        <dbReference type="Proteomes" id="UP000182379"/>
    </source>
</evidence>
<dbReference type="PANTHER" id="PTHR43407:SF1">
    <property type="entry name" value="LENGSIN"/>
    <property type="match status" value="1"/>
</dbReference>
<gene>
    <name evidence="6" type="ORF">SAMN05216495_11717</name>
</gene>
<dbReference type="InterPro" id="IPR014746">
    <property type="entry name" value="Gln_synth/guanido_kin_cat_dom"/>
</dbReference>
<evidence type="ECO:0000256" key="4">
    <source>
        <dbReference type="RuleBase" id="RU000384"/>
    </source>
</evidence>
<comment type="caution">
    <text evidence="6">The sequence shown here is derived from an EMBL/GenBank/DDBJ whole genome shotgun (WGS) entry which is preliminary data.</text>
</comment>
<reference evidence="6 7" key="1">
    <citation type="submission" date="2016-10" db="EMBL/GenBank/DDBJ databases">
        <authorList>
            <person name="Varghese N."/>
            <person name="Submissions S."/>
        </authorList>
    </citation>
    <scope>NUCLEOTIDE SEQUENCE [LARGE SCALE GENOMIC DNA]</scope>
    <source>
        <strain evidence="6 7">WCC6</strain>
    </source>
</reference>
<sequence>MIMYEKDLLYVIKPSELTPETLRVLLTQHPEIKFVSFMGIDFAGNDTDEKVPISALLDDMDTMLYSHTAQTDGSSVVLPGVASLNDARVDMVADLSVNWFVDYNLEHVDPETGKLVGTLRVPCFLKHNGEFVDSRYLLKKTLEYVADETLKAMKAEGKVPGLAFAADDVEKITFTSATELEFWVKTPTENVSTEALSSSQIMQEQYWARTRGNVRTALEQAVAVLGYYGLEPEMGHKEVGGVRGQLDANGNMTHVNEQLEIDWKYSNGLQAADNEILVRTVVKEIFRANGLEVSFLAKPIVGVAGSGEHTHVGMGCITKDGKFYNLFSPADMKKDFLSAVGYGALMGVLKNYEVLNPIVSCTTDAFKRLKPGFEAPICIVTSLGKAPDIPSRNRTILAGLIRDLDNPKATRFEMRAPNPFTNTYMALAGFYMAALDGIKAALGSGKSCDELCAELSKKPGEEGFYLEKDRQYRSENDVFEDYTDEERSKFFGAPPATVWENCTAFDAYPEKVAVLTAGDIIKPVYLKSFETGALIRWQTELLKHIIPDYRAKVVSMKPVASESSTAWDDGMWQRVQELRVQIAKDTDTSTSLFTQIAKAFAADDFDKASDLQKTLDAKMEELEGLYNDYKNNIL</sequence>
<dbReference type="GO" id="GO:0005737">
    <property type="term" value="C:cytoplasm"/>
    <property type="evidence" value="ECO:0007669"/>
    <property type="project" value="TreeGrafter"/>
</dbReference>
<evidence type="ECO:0000313" key="6">
    <source>
        <dbReference type="EMBL" id="SDX22002.1"/>
    </source>
</evidence>
<dbReference type="Gene3D" id="3.30.590.10">
    <property type="entry name" value="Glutamine synthetase/guanido kinase, catalytic domain"/>
    <property type="match status" value="1"/>
</dbReference>
<dbReference type="GO" id="GO:0004356">
    <property type="term" value="F:glutamine synthetase activity"/>
    <property type="evidence" value="ECO:0007669"/>
    <property type="project" value="UniProtKB-EC"/>
</dbReference>
<name>A0A1H2ZWK8_ACIFE</name>
<protein>
    <recommendedName>
        <fullName evidence="2">glutamine synthetase</fullName>
        <ecNumber evidence="2">6.3.1.2</ecNumber>
    </recommendedName>
</protein>
<dbReference type="SUPFAM" id="SSF55931">
    <property type="entry name" value="Glutamine synthetase/guanido kinase"/>
    <property type="match status" value="1"/>
</dbReference>
<feature type="domain" description="GS catalytic" evidence="5">
    <location>
        <begin position="134"/>
        <end position="539"/>
    </location>
</feature>
<evidence type="ECO:0000256" key="2">
    <source>
        <dbReference type="ARBA" id="ARBA00012937"/>
    </source>
</evidence>
<dbReference type="SMART" id="SM01230">
    <property type="entry name" value="Gln-synt_C"/>
    <property type="match status" value="1"/>
</dbReference>
<dbReference type="InterPro" id="IPR008146">
    <property type="entry name" value="Gln_synth_cat_dom"/>
</dbReference>
<dbReference type="EC" id="6.3.1.2" evidence="2"/>
<evidence type="ECO:0000259" key="5">
    <source>
        <dbReference type="PROSITE" id="PS51987"/>
    </source>
</evidence>
<dbReference type="GO" id="GO:0006542">
    <property type="term" value="P:glutamine biosynthetic process"/>
    <property type="evidence" value="ECO:0007669"/>
    <property type="project" value="TreeGrafter"/>
</dbReference>
<proteinExistence type="inferred from homology"/>